<proteinExistence type="predicted"/>
<accession>C6I124</accession>
<feature type="transmembrane region" description="Helical" evidence="2">
    <location>
        <begin position="15"/>
        <end position="35"/>
    </location>
</feature>
<name>C6I124_9BACT</name>
<protein>
    <recommendedName>
        <fullName evidence="5">DUF3365 domain-containing protein</fullName>
    </recommendedName>
</protein>
<feature type="compositionally biased region" description="Basic and acidic residues" evidence="1">
    <location>
        <begin position="451"/>
        <end position="462"/>
    </location>
</feature>
<feature type="compositionally biased region" description="Low complexity" evidence="1">
    <location>
        <begin position="263"/>
        <end position="275"/>
    </location>
</feature>
<evidence type="ECO:0008006" key="5">
    <source>
        <dbReference type="Google" id="ProtNLM"/>
    </source>
</evidence>
<organism evidence="3 4">
    <name type="scientific">Leptospirillum ferrodiazotrophum</name>
    <dbReference type="NCBI Taxonomy" id="412449"/>
    <lineage>
        <taxon>Bacteria</taxon>
        <taxon>Pseudomonadati</taxon>
        <taxon>Nitrospirota</taxon>
        <taxon>Nitrospiria</taxon>
        <taxon>Nitrospirales</taxon>
        <taxon>Nitrospiraceae</taxon>
        <taxon>Leptospirillum</taxon>
    </lineage>
</organism>
<keyword evidence="4" id="KW-1185">Reference proteome</keyword>
<dbReference type="AlphaFoldDB" id="C6I124"/>
<dbReference type="Proteomes" id="UP000009374">
    <property type="component" value="Unassembled WGS sequence"/>
</dbReference>
<sequence length="472" mass="51907">MNTSPGFFRLWIGRLFWGTIVSVPLAIFVFVLLMIEAERRGLDHSRTVLSAAQSLLSAAMVSGHPETVPSAVHRLATATGTTIVLLRNDGSAAYSDQKALDHIKAYTTIPDGWRNTVHSPDVFPWPSTSVPERLAHEVDRIFAEKNGHLVADRQGMSDPLDLHGGYAVWTRAIHNHTSCARCHGFDSEVLGHWVVISRVVPAAPHAGRILWGFWPLPLVNQTIIFGGTAGLVLVSLFFVSALESFLLSRSLRPKQPKKKSAKGKAGTKGPESPEGPGDGAGEAGGLLEGPEITVSYEGWQELHRRLETLDHSIVALAEEIPRPGVVSSGQKENVDVVEVNATLPEMLSDWSDRFEMSLQELEAHPLAKTDPTLGRFIEKAWAFRSQAVSFADLAQEEKEPESFGVLKAPFFEVLSEEQKDWTDRLRAVLGHLHAEVRAMEGVTKTGMNRTEPPRESLEKERSPSNSPEKPSR</sequence>
<evidence type="ECO:0000313" key="4">
    <source>
        <dbReference type="Proteomes" id="UP000009374"/>
    </source>
</evidence>
<evidence type="ECO:0000256" key="2">
    <source>
        <dbReference type="SAM" id="Phobius"/>
    </source>
</evidence>
<feature type="compositionally biased region" description="Polar residues" evidence="1">
    <location>
        <begin position="463"/>
        <end position="472"/>
    </location>
</feature>
<feature type="transmembrane region" description="Helical" evidence="2">
    <location>
        <begin position="223"/>
        <end position="247"/>
    </location>
</feature>
<keyword evidence="2" id="KW-1133">Transmembrane helix</keyword>
<feature type="region of interest" description="Disordered" evidence="1">
    <location>
        <begin position="439"/>
        <end position="472"/>
    </location>
</feature>
<dbReference type="EMBL" id="GG693890">
    <property type="protein sequence ID" value="EES51452.1"/>
    <property type="molecule type" value="Genomic_DNA"/>
</dbReference>
<evidence type="ECO:0000313" key="3">
    <source>
        <dbReference type="EMBL" id="EES51452.1"/>
    </source>
</evidence>
<feature type="region of interest" description="Disordered" evidence="1">
    <location>
        <begin position="256"/>
        <end position="286"/>
    </location>
</feature>
<keyword evidence="2" id="KW-0812">Transmembrane</keyword>
<reference evidence="3 4" key="1">
    <citation type="journal article" date="2009" name="Appl. Environ. Microbiol.">
        <title>Community genomic and proteomic analyses of chemoautotrophic iron-oxidizing "Leptospirillum rubarum" (Group II) and "Leptospirillum ferrodiazotrophum" (Group III) bacteria in acid mine drainage biofilms.</title>
        <authorList>
            <person name="Goltsman D.S."/>
            <person name="Denef V.J."/>
            <person name="Singer S.W."/>
            <person name="VerBerkmoes N.C."/>
            <person name="Lefsrud M."/>
            <person name="Mueller R.S."/>
            <person name="Dick G.J."/>
            <person name="Sun C.L."/>
            <person name="Wheeler K.E."/>
            <person name="Zemla A."/>
            <person name="Baker B.J."/>
            <person name="Hauser L."/>
            <person name="Land M."/>
            <person name="Shah M.B."/>
            <person name="Thelen M.P."/>
            <person name="Hettich R.L."/>
            <person name="Banfield J.F."/>
        </authorList>
    </citation>
    <scope>NUCLEOTIDE SEQUENCE [LARGE SCALE GENOMIC DNA]</scope>
</reference>
<gene>
    <name evidence="3" type="ORF">UBAL3_96150017</name>
</gene>
<evidence type="ECO:0000256" key="1">
    <source>
        <dbReference type="SAM" id="MobiDB-lite"/>
    </source>
</evidence>
<keyword evidence="2" id="KW-0472">Membrane</keyword>
<feature type="compositionally biased region" description="Gly residues" evidence="1">
    <location>
        <begin position="276"/>
        <end position="286"/>
    </location>
</feature>